<dbReference type="SUPFAM" id="SSF50156">
    <property type="entry name" value="PDZ domain-like"/>
    <property type="match status" value="2"/>
</dbReference>
<feature type="region of interest" description="Disordered" evidence="1">
    <location>
        <begin position="621"/>
        <end position="644"/>
    </location>
</feature>
<evidence type="ECO:0000256" key="1">
    <source>
        <dbReference type="SAM" id="MobiDB-lite"/>
    </source>
</evidence>
<dbReference type="Gene3D" id="2.30.42.10">
    <property type="match status" value="2"/>
</dbReference>
<dbReference type="InterPro" id="IPR036034">
    <property type="entry name" value="PDZ_sf"/>
</dbReference>
<keyword evidence="3" id="KW-1185">Reference proteome</keyword>
<accession>A0A6J0BUN8</accession>
<feature type="region of interest" description="Disordered" evidence="1">
    <location>
        <begin position="102"/>
        <end position="136"/>
    </location>
</feature>
<organism evidence="4">
    <name type="scientific">Neodiprion lecontei</name>
    <name type="common">Redheaded pine sawfly</name>
    <dbReference type="NCBI Taxonomy" id="441921"/>
    <lineage>
        <taxon>Eukaryota</taxon>
        <taxon>Metazoa</taxon>
        <taxon>Ecdysozoa</taxon>
        <taxon>Arthropoda</taxon>
        <taxon>Hexapoda</taxon>
        <taxon>Insecta</taxon>
        <taxon>Pterygota</taxon>
        <taxon>Neoptera</taxon>
        <taxon>Endopterygota</taxon>
        <taxon>Hymenoptera</taxon>
        <taxon>Tenthredinoidea</taxon>
        <taxon>Diprionidae</taxon>
        <taxon>Diprioninae</taxon>
        <taxon>Neodiprion</taxon>
    </lineage>
</organism>
<proteinExistence type="predicted"/>
<sequence>MRLFKRRCSDTSPQLVSATPIPQDAVPAVSEDREELEAETEPEVEPENSGRRKSDTEIVQDGGNQTTANLQSSNSARKGISTWGRKVGRRWDQLKRSDSSELLAVSGRRRRHWSPNRQADNSEPVSDDKRKNSPSTVEFLKPKRISRVESLRNLFRTGERSTSSIALDVIARSATISEEEPNFLADRYRMAKALSEGSGSMMTLRNAESLEEGGVNGIGADYKNQETLRGKKNQLSRSIQNLQEQQRVLDFILTNQDILKTKEGEDLARFTLEAAKRCASNSRPSSMIVESSSHSAAAENQSHQLSFVKRNLFSRQSASRESGEAVRSSASSSSSASSAVSSMMPLNGLEELMSGLRVGCDESGYDSDSTRTGADSPDSGKLVMPLASSGSNAGSERTNRVRSFSITSDDYHGIDLSMASTPKKNNNNINNNNPGRIAEAPCSQNSACPRDDPLNHSATTQTTILMYGDLDDDDDGDETDSCDEDTFMPMSPSRSEPRDELAERTFAMSKMSSKSSGIGSTVSSSFEAPLTPRKSEPPVPFPNHLRSQSVLCNSVTPIRPGAKLVPRNRCNSNTSLLHLLDNAASPCKDSPPATKGRLPVDDAANAPCYYSPKRSRSAFESEENAAKRQEQECASEVTRSNANPTKGLVRRELKTMKLLVEKPGGLGVAIERREAARPFYVVSKVDADGEAAKGGQIRVGDEIVRVCGRRLRGMSAVEARTAVRSCSGTVELQIAREPTFAFGELGDTWGDVVMSRARSESDVWKLKRPNSGADQAQCEVVGALTKDGKTVSVNTMDQLEPLEKPASPIPAKTLTGMKKFQVVKKRNQNMPGANFGRRATSLSVNLLTVTLRKGATKKLGFSIVGGSDSSKGSMGIFVKDVMQGGQAAEEGTLRAGDEILAINGLPMNGLTHAKALQAFKAAKPGDLILHVGRRDPTHNKRYIVQCKSYDALDKLSDCDEE</sequence>
<name>A0A6J0BUN8_NEOLC</name>
<dbReference type="GeneID" id="107223100"/>
<dbReference type="Pfam" id="PF00595">
    <property type="entry name" value="PDZ"/>
    <property type="match status" value="2"/>
</dbReference>
<dbReference type="PANTHER" id="PTHR19964:SF97">
    <property type="entry name" value="PDZ DOMAIN-CONTAINING PROTEIN"/>
    <property type="match status" value="1"/>
</dbReference>
<dbReference type="InterPro" id="IPR001478">
    <property type="entry name" value="PDZ"/>
</dbReference>
<feature type="compositionally biased region" description="Acidic residues" evidence="1">
    <location>
        <begin position="469"/>
        <end position="486"/>
    </location>
</feature>
<dbReference type="RefSeq" id="XP_015518165.2">
    <property type="nucleotide sequence ID" value="XM_015662679.2"/>
</dbReference>
<reference evidence="4" key="1">
    <citation type="submission" date="2025-08" db="UniProtKB">
        <authorList>
            <consortium name="RefSeq"/>
        </authorList>
    </citation>
    <scope>IDENTIFICATION</scope>
    <source>
        <tissue evidence="4">Thorax and Abdomen</tissue>
    </source>
</reference>
<gene>
    <name evidence="4" type="primary">LOC107223100</name>
</gene>
<evidence type="ECO:0000313" key="4">
    <source>
        <dbReference type="RefSeq" id="XP_015518165.2"/>
    </source>
</evidence>
<dbReference type="InterPro" id="IPR051342">
    <property type="entry name" value="PDZ_scaffold"/>
</dbReference>
<dbReference type="PROSITE" id="PS50106">
    <property type="entry name" value="PDZ"/>
    <property type="match status" value="2"/>
</dbReference>
<evidence type="ECO:0000259" key="2">
    <source>
        <dbReference type="PROSITE" id="PS50106"/>
    </source>
</evidence>
<dbReference type="InParanoid" id="A0A6J0BUN8"/>
<dbReference type="Proteomes" id="UP000829291">
    <property type="component" value="Chromosome 7"/>
</dbReference>
<dbReference type="PANTHER" id="PTHR19964">
    <property type="entry name" value="MULTIPLE PDZ DOMAIN PROTEIN"/>
    <property type="match status" value="1"/>
</dbReference>
<feature type="compositionally biased region" description="Acidic residues" evidence="1">
    <location>
        <begin position="32"/>
        <end position="46"/>
    </location>
</feature>
<dbReference type="SMART" id="SM00228">
    <property type="entry name" value="PDZ"/>
    <property type="match status" value="2"/>
</dbReference>
<feature type="region of interest" description="Disordered" evidence="1">
    <location>
        <begin position="1"/>
        <end position="81"/>
    </location>
</feature>
<feature type="compositionally biased region" description="Polar residues" evidence="1">
    <location>
        <begin position="115"/>
        <end position="124"/>
    </location>
</feature>
<feature type="region of interest" description="Disordered" evidence="1">
    <location>
        <begin position="359"/>
        <end position="398"/>
    </location>
</feature>
<evidence type="ECO:0000313" key="3">
    <source>
        <dbReference type="Proteomes" id="UP000829291"/>
    </source>
</evidence>
<feature type="compositionally biased region" description="Polar residues" evidence="1">
    <location>
        <begin position="62"/>
        <end position="76"/>
    </location>
</feature>
<dbReference type="CDD" id="cd00136">
    <property type="entry name" value="PDZ_canonical"/>
    <property type="match status" value="1"/>
</dbReference>
<feature type="compositionally biased region" description="Polar residues" evidence="1">
    <location>
        <begin position="388"/>
        <end position="398"/>
    </location>
</feature>
<dbReference type="AlphaFoldDB" id="A0A6J0BUN8"/>
<dbReference type="KEGG" id="nlo:107223100"/>
<feature type="domain" description="PDZ" evidence="2">
    <location>
        <begin position="655"/>
        <end position="738"/>
    </location>
</feature>
<feature type="region of interest" description="Disordered" evidence="1">
    <location>
        <begin position="469"/>
        <end position="537"/>
    </location>
</feature>
<protein>
    <submittedName>
        <fullName evidence="4">Uncharacterized protein LOC107223100 isoform X2</fullName>
    </submittedName>
</protein>
<feature type="compositionally biased region" description="Low complexity" evidence="1">
    <location>
        <begin position="508"/>
        <end position="525"/>
    </location>
</feature>
<feature type="region of interest" description="Disordered" evidence="1">
    <location>
        <begin position="318"/>
        <end position="342"/>
    </location>
</feature>
<feature type="domain" description="PDZ" evidence="2">
    <location>
        <begin position="848"/>
        <end position="922"/>
    </location>
</feature>
<dbReference type="OrthoDB" id="6022711at2759"/>